<keyword evidence="1" id="KW-1185">Reference proteome</keyword>
<dbReference type="OrthoDB" id="10370109at2759"/>
<gene>
    <name evidence="2" type="primary">LOC111100512</name>
</gene>
<dbReference type="KEGG" id="cvn:111100512"/>
<dbReference type="GeneID" id="111100512"/>
<organism evidence="1 2">
    <name type="scientific">Crassostrea virginica</name>
    <name type="common">Eastern oyster</name>
    <dbReference type="NCBI Taxonomy" id="6565"/>
    <lineage>
        <taxon>Eukaryota</taxon>
        <taxon>Metazoa</taxon>
        <taxon>Spiralia</taxon>
        <taxon>Lophotrochozoa</taxon>
        <taxon>Mollusca</taxon>
        <taxon>Bivalvia</taxon>
        <taxon>Autobranchia</taxon>
        <taxon>Pteriomorphia</taxon>
        <taxon>Ostreida</taxon>
        <taxon>Ostreoidea</taxon>
        <taxon>Ostreidae</taxon>
        <taxon>Crassostrea</taxon>
    </lineage>
</organism>
<dbReference type="AlphaFoldDB" id="A0A8B8AE00"/>
<reference evidence="2" key="1">
    <citation type="submission" date="2025-08" db="UniProtKB">
        <authorList>
            <consortium name="RefSeq"/>
        </authorList>
    </citation>
    <scope>IDENTIFICATION</scope>
    <source>
        <tissue evidence="2">Whole sample</tissue>
    </source>
</reference>
<evidence type="ECO:0000313" key="2">
    <source>
        <dbReference type="RefSeq" id="XP_022288174.1"/>
    </source>
</evidence>
<name>A0A8B8AE00_CRAVI</name>
<proteinExistence type="predicted"/>
<accession>A0A8B8AE00</accession>
<evidence type="ECO:0000313" key="1">
    <source>
        <dbReference type="Proteomes" id="UP000694844"/>
    </source>
</evidence>
<protein>
    <submittedName>
        <fullName evidence="2">Uncharacterized protein LOC111100512</fullName>
    </submittedName>
</protein>
<dbReference type="RefSeq" id="XP_022288174.1">
    <property type="nucleotide sequence ID" value="XM_022432466.1"/>
</dbReference>
<sequence>MIRNVVRGSIRRPWSVPGVTVRGSHAYLDRSYRVVELNTLKEERPDKRKYLLEHFDCLQVDLTKHDKKTDPLAIHSDNFIHSSSQKPEIVIIGGMEERTFNMEMKAVMRRLGYNGFLEDVRRGKGTGVFIRNDKLKRKQHLPATVFSFTLRNPLF</sequence>
<dbReference type="Proteomes" id="UP000694844">
    <property type="component" value="Chromosome 6"/>
</dbReference>